<dbReference type="EC" id="2.3.2.27" evidence="6"/>
<evidence type="ECO:0000256" key="8">
    <source>
        <dbReference type="ARBA" id="ARBA00022679"/>
    </source>
</evidence>
<dbReference type="GO" id="GO:0000151">
    <property type="term" value="C:ubiquitin ligase complex"/>
    <property type="evidence" value="ECO:0007669"/>
    <property type="project" value="InterPro"/>
</dbReference>
<comment type="catalytic activity">
    <reaction evidence="1">
        <text>S-ubiquitinyl-[E2 ubiquitin-conjugating enzyme]-L-cysteine + [acceptor protein]-L-lysine = [E2 ubiquitin-conjugating enzyme]-L-cysteine + N(6)-ubiquitinyl-[acceptor protein]-L-lysine.</text>
        <dbReference type="EC" id="2.3.2.27"/>
    </reaction>
</comment>
<dbReference type="FunCoup" id="G0VG21">
    <property type="interactions" value="1357"/>
</dbReference>
<dbReference type="HOGENOM" id="CLU_003224_0_1_1"/>
<dbReference type="GO" id="GO:0036503">
    <property type="term" value="P:ERAD pathway"/>
    <property type="evidence" value="ECO:0007669"/>
    <property type="project" value="EnsemblFungi"/>
</dbReference>
<dbReference type="PANTHER" id="PTHR13931">
    <property type="entry name" value="UBIQUITINATION FACTOR E4"/>
    <property type="match status" value="1"/>
</dbReference>
<dbReference type="UniPathway" id="UPA00143"/>
<evidence type="ECO:0000313" key="13">
    <source>
        <dbReference type="Proteomes" id="UP000001640"/>
    </source>
</evidence>
<organism evidence="12 13">
    <name type="scientific">Naumovozyma castellii</name>
    <name type="common">Yeast</name>
    <name type="synonym">Saccharomyces castellii</name>
    <dbReference type="NCBI Taxonomy" id="27288"/>
    <lineage>
        <taxon>Eukaryota</taxon>
        <taxon>Fungi</taxon>
        <taxon>Dikarya</taxon>
        <taxon>Ascomycota</taxon>
        <taxon>Saccharomycotina</taxon>
        <taxon>Saccharomycetes</taxon>
        <taxon>Saccharomycetales</taxon>
        <taxon>Saccharomycetaceae</taxon>
        <taxon>Naumovozyma</taxon>
    </lineage>
</organism>
<comment type="similarity">
    <text evidence="5">Belongs to the ubiquitin conjugation factor E4 family.</text>
</comment>
<dbReference type="OrthoDB" id="20295at2759"/>
<evidence type="ECO:0000256" key="3">
    <source>
        <dbReference type="ARBA" id="ARBA00004496"/>
    </source>
</evidence>
<evidence type="ECO:0000256" key="5">
    <source>
        <dbReference type="ARBA" id="ARBA00007434"/>
    </source>
</evidence>
<dbReference type="GO" id="GO:0006511">
    <property type="term" value="P:ubiquitin-dependent protein catabolic process"/>
    <property type="evidence" value="ECO:0007669"/>
    <property type="project" value="EnsemblFungi"/>
</dbReference>
<dbReference type="GO" id="GO:0005737">
    <property type="term" value="C:cytoplasm"/>
    <property type="evidence" value="ECO:0007669"/>
    <property type="project" value="UniProtKB-SubCell"/>
</dbReference>
<dbReference type="eggNOG" id="KOG2042">
    <property type="taxonomic scope" value="Eukaryota"/>
</dbReference>
<dbReference type="STRING" id="1064592.G0VG21"/>
<dbReference type="GO" id="GO:0070936">
    <property type="term" value="P:protein K48-linked ubiquitination"/>
    <property type="evidence" value="ECO:0007669"/>
    <property type="project" value="EnsemblFungi"/>
</dbReference>
<evidence type="ECO:0000256" key="1">
    <source>
        <dbReference type="ARBA" id="ARBA00000900"/>
    </source>
</evidence>
<dbReference type="Pfam" id="PF10408">
    <property type="entry name" value="Ufd2P_core"/>
    <property type="match status" value="1"/>
</dbReference>
<dbReference type="CDD" id="cd16657">
    <property type="entry name" value="RING-Ubox_UBE4A"/>
    <property type="match status" value="1"/>
</dbReference>
<evidence type="ECO:0000256" key="2">
    <source>
        <dbReference type="ARBA" id="ARBA00004123"/>
    </source>
</evidence>
<dbReference type="RefSeq" id="XP_003676797.1">
    <property type="nucleotide sequence ID" value="XM_003676749.1"/>
</dbReference>
<dbReference type="SMART" id="SM00504">
    <property type="entry name" value="Ubox"/>
    <property type="match status" value="1"/>
</dbReference>
<reference evidence="12 13" key="1">
    <citation type="journal article" date="2011" name="Proc. Natl. Acad. Sci. U.S.A.">
        <title>Evolutionary erosion of yeast sex chromosomes by mating-type switching accidents.</title>
        <authorList>
            <person name="Gordon J.L."/>
            <person name="Armisen D."/>
            <person name="Proux-Wera E."/>
            <person name="Oheigeartaigh S.S."/>
            <person name="Byrne K.P."/>
            <person name="Wolfe K.H."/>
        </authorList>
    </citation>
    <scope>NUCLEOTIDE SEQUENCE [LARGE SCALE GENOMIC DNA]</scope>
    <source>
        <strain evidence="13">ATCC 76901 / BCRC 22586 / CBS 4309 / NBRC 1992 / NRRL Y-12630</strain>
    </source>
</reference>
<evidence type="ECO:0000259" key="11">
    <source>
        <dbReference type="PROSITE" id="PS51698"/>
    </source>
</evidence>
<name>G0VG21_NAUCA</name>
<dbReference type="InterPro" id="IPR019474">
    <property type="entry name" value="Ub_conjug_fac_E4_core"/>
</dbReference>
<dbReference type="Proteomes" id="UP000001640">
    <property type="component" value="Chromosome 5"/>
</dbReference>
<evidence type="ECO:0000256" key="4">
    <source>
        <dbReference type="ARBA" id="ARBA00004906"/>
    </source>
</evidence>
<dbReference type="InterPro" id="IPR013083">
    <property type="entry name" value="Znf_RING/FYVE/PHD"/>
</dbReference>
<gene>
    <name evidence="12" type="primary">NCAS0E03700</name>
    <name evidence="12" type="ordered locus">NCAS_0E03700</name>
</gene>
<comment type="pathway">
    <text evidence="4">Protein modification; protein ubiquitination.</text>
</comment>
<protein>
    <recommendedName>
        <fullName evidence="6">RING-type E3 ubiquitin transferase</fullName>
        <ecNumber evidence="6">2.3.2.27</ecNumber>
    </recommendedName>
</protein>
<feature type="domain" description="U-box" evidence="11">
    <location>
        <begin position="947"/>
        <end position="1021"/>
    </location>
</feature>
<dbReference type="InterPro" id="IPR003613">
    <property type="entry name" value="Ubox_domain"/>
</dbReference>
<evidence type="ECO:0000256" key="10">
    <source>
        <dbReference type="ARBA" id="ARBA00023242"/>
    </source>
</evidence>
<accession>G0VG21</accession>
<comment type="subcellular location">
    <subcellularLocation>
        <location evidence="3">Cytoplasm</location>
    </subcellularLocation>
    <subcellularLocation>
        <location evidence="2">Nucleus</location>
    </subcellularLocation>
</comment>
<dbReference type="AlphaFoldDB" id="G0VG21"/>
<dbReference type="Pfam" id="PF04564">
    <property type="entry name" value="U-box"/>
    <property type="match status" value="1"/>
</dbReference>
<dbReference type="GeneID" id="96904068"/>
<reference key="2">
    <citation type="submission" date="2011-08" db="EMBL/GenBank/DDBJ databases">
        <title>Genome sequence of Naumovozyma castellii.</title>
        <authorList>
            <person name="Gordon J.L."/>
            <person name="Armisen D."/>
            <person name="Proux-Wera E."/>
            <person name="OhEigeartaigh S.S."/>
            <person name="Byrne K.P."/>
            <person name="Wolfe K.H."/>
        </authorList>
    </citation>
    <scope>NUCLEOTIDE SEQUENCE</scope>
    <source>
        <strain>Type strain:CBS 4309</strain>
    </source>
</reference>
<dbReference type="GO" id="GO:0071361">
    <property type="term" value="P:cellular response to ethanol"/>
    <property type="evidence" value="ECO:0007669"/>
    <property type="project" value="EnsemblFungi"/>
</dbReference>
<dbReference type="KEGG" id="ncs:NCAS_0E03700"/>
<dbReference type="PROSITE" id="PS51698">
    <property type="entry name" value="U_BOX"/>
    <property type="match status" value="1"/>
</dbReference>
<sequence>MIFDNHHLYTDRAQNHLQICHLTDLLYSKSTDNMVLNSVSSVIEDTLFISRDPAKEAQGYYILSPDADEALTLETIDDLIINHLSESGRIKDGKKFKYLMESYTRAQNIRKRLKRQLEKETDVKLTLDKLDQLIVGYGLILFLVSDFACEDDRASTPLPMIQILDGNADQYNQFLYAIIKQSIEEGSTFEFVENFFNSLVLCVSNELGTTFNISQSKTYNSVLTLYEMFLSFKEVAEIFTQIESFFGEEVYSKGSIAYWEKYTILGPILQLSPLEYHETMDNYQSFAGQKAFVKQTDLKILNESLQNQHNIILQRLFGIIDRLFRISSKSREDVLSYFAQIVNKNHLRRGEADIDPAKTELTSDATMANITVILIKFTQPFLDISYKKIDKIDINYFNNVNLFLDLSNETRINSDYKEAEQFYDQNKKQNGEDIKPNFISDCFFLTLTYLHYGIGGVLLRDEKNSPILKRMEAEYERMRNLQQQRATDANPFMKNILKIQLQKIEDEMAKFQSWKYSFQSFFSNRAIQSEVFDFVCGASTFLIRVIDPSHQYPFKQLNLPLIPDQIGVENVDNADYLRAHAPVPFKYYPEFIVEGLINYTFYISRYTNSPVIDHGSRLNSFVEFTTVILRCPEVISNPHLKGKMVQLLSMGSYKLNEVTPGFMMSIFENNELVSKNLLYALLDFYVIVEKTGSSSQFYDKFNSRYAISIILEEIYQTIPKYKQQLYLQAKNDPDFFTRFVARMLNDLTFLLDEGLTNLTEVHKINLELENINRNSTTATTPVTPEHIEDLKRKLISAEKQAKSSCGLSAKSMALFELFTGDIPRSFVTPEIVGRLAGMLNYNLESLVGPKCGELKVKDPEQYSFNPKELLKAVCTVYINLADQDDFVAAVARDTRSFKEELFKKAVFILGRRTGLVSDQFCARLLNFGKAAQTQKEQEEQEDIELGDVPDEFLDPLMYTIMVDPVTLPTSHVNIDRSTIKAHLLSDSTDPFNRSPLKLDEVIPNDDLREKIQAFIKEKRQKTK</sequence>
<evidence type="ECO:0000313" key="12">
    <source>
        <dbReference type="EMBL" id="CCC70440.1"/>
    </source>
</evidence>
<dbReference type="GO" id="GO:0031398">
    <property type="term" value="P:positive regulation of protein ubiquitination"/>
    <property type="evidence" value="ECO:0007669"/>
    <property type="project" value="EnsemblFungi"/>
</dbReference>
<dbReference type="InParanoid" id="G0VG21"/>
<dbReference type="GO" id="GO:0005634">
    <property type="term" value="C:nucleus"/>
    <property type="evidence" value="ECO:0007669"/>
    <property type="project" value="UniProtKB-SubCell"/>
</dbReference>
<dbReference type="PANTHER" id="PTHR13931:SF2">
    <property type="entry name" value="UBIQUITIN CONJUGATION FACTOR E4 B"/>
    <property type="match status" value="1"/>
</dbReference>
<dbReference type="InterPro" id="IPR045132">
    <property type="entry name" value="UBE4"/>
</dbReference>
<proteinExistence type="inferred from homology"/>
<keyword evidence="13" id="KW-1185">Reference proteome</keyword>
<keyword evidence="9" id="KW-0833">Ubl conjugation pathway</keyword>
<dbReference type="OMA" id="SNAFMTN"/>
<evidence type="ECO:0000256" key="6">
    <source>
        <dbReference type="ARBA" id="ARBA00012483"/>
    </source>
</evidence>
<evidence type="ECO:0000256" key="9">
    <source>
        <dbReference type="ARBA" id="ARBA00022786"/>
    </source>
</evidence>
<dbReference type="GO" id="GO:0034450">
    <property type="term" value="F:ubiquitin-ubiquitin ligase activity"/>
    <property type="evidence" value="ECO:0007669"/>
    <property type="project" value="EnsemblFungi"/>
</dbReference>
<dbReference type="EMBL" id="HE576756">
    <property type="protein sequence ID" value="CCC70440.1"/>
    <property type="molecule type" value="Genomic_DNA"/>
</dbReference>
<dbReference type="FunFam" id="3.30.40.10:FF:000055">
    <property type="entry name" value="Ubiquitin conjugation factor e4 a"/>
    <property type="match status" value="1"/>
</dbReference>
<keyword evidence="7" id="KW-0963">Cytoplasm</keyword>
<keyword evidence="8" id="KW-0808">Transferase</keyword>
<dbReference type="SUPFAM" id="SSF57850">
    <property type="entry name" value="RING/U-box"/>
    <property type="match status" value="1"/>
</dbReference>
<keyword evidence="10" id="KW-0539">Nucleus</keyword>
<dbReference type="Gene3D" id="3.30.40.10">
    <property type="entry name" value="Zinc/RING finger domain, C3HC4 (zinc finger)"/>
    <property type="match status" value="1"/>
</dbReference>
<evidence type="ECO:0000256" key="7">
    <source>
        <dbReference type="ARBA" id="ARBA00022490"/>
    </source>
</evidence>